<organism evidence="1 2">
    <name type="scientific">Ancylobacter crimeensis</name>
    <dbReference type="NCBI Taxonomy" id="2579147"/>
    <lineage>
        <taxon>Bacteria</taxon>
        <taxon>Pseudomonadati</taxon>
        <taxon>Pseudomonadota</taxon>
        <taxon>Alphaproteobacteria</taxon>
        <taxon>Hyphomicrobiales</taxon>
        <taxon>Xanthobacteraceae</taxon>
        <taxon>Ancylobacter</taxon>
    </lineage>
</organism>
<evidence type="ECO:0000313" key="2">
    <source>
        <dbReference type="Proteomes" id="UP001203284"/>
    </source>
</evidence>
<evidence type="ECO:0000313" key="1">
    <source>
        <dbReference type="EMBL" id="MCK0197453.1"/>
    </source>
</evidence>
<keyword evidence="2" id="KW-1185">Reference proteome</keyword>
<dbReference type="Pfam" id="PF11390">
    <property type="entry name" value="FdsD"/>
    <property type="match status" value="1"/>
</dbReference>
<dbReference type="Proteomes" id="UP001203284">
    <property type="component" value="Unassembled WGS sequence"/>
</dbReference>
<sequence>MSHDPEETMRRLVYMANQIGTFFDAQRKETVVPGIAGHIEKFWDPRMRARMEDHIAKTDGQGLKPHVLEAFRTLKPVSRTAIPHAVAPAHH</sequence>
<accession>A0ABT0DBX0</accession>
<dbReference type="InterPro" id="IPR021074">
    <property type="entry name" value="Formate_DH_dsu"/>
</dbReference>
<reference evidence="1 2" key="1">
    <citation type="submission" date="2022-04" db="EMBL/GenBank/DDBJ databases">
        <authorList>
            <person name="Grouzdev D.S."/>
            <person name="Pantiukh K.S."/>
            <person name="Krutkina M.S."/>
        </authorList>
    </citation>
    <scope>NUCLEOTIDE SEQUENCE [LARGE SCALE GENOMIC DNA]</scope>
    <source>
        <strain evidence="1 2">6x-1</strain>
    </source>
</reference>
<dbReference type="EMBL" id="JALKCH010000006">
    <property type="protein sequence ID" value="MCK0197453.1"/>
    <property type="molecule type" value="Genomic_DNA"/>
</dbReference>
<name>A0ABT0DBX0_9HYPH</name>
<proteinExistence type="predicted"/>
<gene>
    <name evidence="1" type="ORF">MWN34_11060</name>
</gene>
<comment type="caution">
    <text evidence="1">The sequence shown here is derived from an EMBL/GenBank/DDBJ whole genome shotgun (WGS) entry which is preliminary data.</text>
</comment>
<protein>
    <submittedName>
        <fullName evidence="1">Formate dehydrogenase subunit delta</fullName>
    </submittedName>
</protein>